<feature type="transmembrane region" description="Helical" evidence="7">
    <location>
        <begin position="430"/>
        <end position="450"/>
    </location>
</feature>
<evidence type="ECO:0000313" key="10">
    <source>
        <dbReference type="Proteomes" id="UP001218362"/>
    </source>
</evidence>
<dbReference type="InterPro" id="IPR044770">
    <property type="entry name" value="MFS_spinster-like"/>
</dbReference>
<dbReference type="Proteomes" id="UP001218362">
    <property type="component" value="Chromosome"/>
</dbReference>
<dbReference type="PANTHER" id="PTHR23505">
    <property type="entry name" value="SPINSTER"/>
    <property type="match status" value="1"/>
</dbReference>
<evidence type="ECO:0000256" key="6">
    <source>
        <dbReference type="SAM" id="MobiDB-lite"/>
    </source>
</evidence>
<reference evidence="9" key="1">
    <citation type="submission" date="2023-03" db="EMBL/GenBank/DDBJ databases">
        <title>Andean soil-derived lignocellulolytic bacterial consortium as a source of novel taxa and putative plastic-active enzymes.</title>
        <authorList>
            <person name="Diaz-Garcia L."/>
            <person name="Chuvochina M."/>
            <person name="Feuerriegel G."/>
            <person name="Bunk B."/>
            <person name="Sproer C."/>
            <person name="Streit W.R."/>
            <person name="Rodriguez L.M."/>
            <person name="Overmann J."/>
            <person name="Jimenez D.J."/>
        </authorList>
    </citation>
    <scope>NUCLEOTIDE SEQUENCE</scope>
    <source>
        <strain evidence="9">MAG 26</strain>
    </source>
</reference>
<name>A0AAJ5X4I6_9SPHN</name>
<evidence type="ECO:0000259" key="8">
    <source>
        <dbReference type="PROSITE" id="PS50850"/>
    </source>
</evidence>
<dbReference type="PANTHER" id="PTHR23505:SF79">
    <property type="entry name" value="PROTEIN SPINSTER"/>
    <property type="match status" value="1"/>
</dbReference>
<feature type="transmembrane region" description="Helical" evidence="7">
    <location>
        <begin position="67"/>
        <end position="87"/>
    </location>
</feature>
<dbReference type="Pfam" id="PF07690">
    <property type="entry name" value="MFS_1"/>
    <property type="match status" value="1"/>
</dbReference>
<sequence>MAIAPNASELQTAAEPADGADQPWPSEKWGFYALFCIVFATFITFFDQTVFSMLAEKMKGSFGITDSTLGFVLGPVSLIAYVIVGIPLARLVDIYPRKWVLSIGIAALGSIMALGGLAQNLGQLIGTRLFVGASSSANGPGSYSMLLDYFRPMRIPLVFALLQLGYIGGSSVGNILGGQMIAWTSTMPATIDFLGLRIFSWQLVLIMVGTPGLLAALFFVFLKEPPRRSPAGSHQLVAKDASPGRKFAAFMGWDAAKAIWERKYVFVPLFAALALSAVESQGLPSWRIPFMARTYGWNEAETGALLGTLMLVSMLAGIFAGGVFVTWMGKRYKDANIRATAIIFTCTTIVTVATPLMPTGELAVAMMAAGVFFGLAGAPAQNAAVQRIVPNEKRGQVSALYLFMFTFFGGMGSWVIGAVSTYIVGDEQKLWEAILITACIFLPTATFFMWHGIRPYRQEVERLEALGL</sequence>
<feature type="transmembrane region" description="Helical" evidence="7">
    <location>
        <begin position="198"/>
        <end position="222"/>
    </location>
</feature>
<keyword evidence="4 7" id="KW-1133">Transmembrane helix</keyword>
<feature type="transmembrane region" description="Helical" evidence="7">
    <location>
        <begin position="29"/>
        <end position="46"/>
    </location>
</feature>
<dbReference type="AlphaFoldDB" id="A0AAJ5X4I6"/>
<dbReference type="GO" id="GO:0016020">
    <property type="term" value="C:membrane"/>
    <property type="evidence" value="ECO:0007669"/>
    <property type="project" value="UniProtKB-SubCell"/>
</dbReference>
<comment type="subcellular location">
    <subcellularLocation>
        <location evidence="1">Membrane</location>
        <topology evidence="1">Multi-pass membrane protein</topology>
    </subcellularLocation>
</comment>
<feature type="transmembrane region" description="Helical" evidence="7">
    <location>
        <begin position="99"/>
        <end position="118"/>
    </location>
</feature>
<dbReference type="GO" id="GO:0022857">
    <property type="term" value="F:transmembrane transporter activity"/>
    <property type="evidence" value="ECO:0007669"/>
    <property type="project" value="InterPro"/>
</dbReference>
<feature type="transmembrane region" description="Helical" evidence="7">
    <location>
        <begin position="400"/>
        <end position="424"/>
    </location>
</feature>
<evidence type="ECO:0000256" key="4">
    <source>
        <dbReference type="ARBA" id="ARBA00022989"/>
    </source>
</evidence>
<evidence type="ECO:0000256" key="3">
    <source>
        <dbReference type="ARBA" id="ARBA00022692"/>
    </source>
</evidence>
<feature type="transmembrane region" description="Helical" evidence="7">
    <location>
        <begin position="339"/>
        <end position="356"/>
    </location>
</feature>
<organism evidence="9 10">
    <name type="scientific">Candidatus Andeanibacterium colombiense</name>
    <dbReference type="NCBI Taxonomy" id="3121345"/>
    <lineage>
        <taxon>Bacteria</taxon>
        <taxon>Pseudomonadati</taxon>
        <taxon>Pseudomonadota</taxon>
        <taxon>Alphaproteobacteria</taxon>
        <taxon>Sphingomonadales</taxon>
        <taxon>Sphingomonadaceae</taxon>
        <taxon>Candidatus Andeanibacterium</taxon>
    </lineage>
</organism>
<feature type="transmembrane region" description="Helical" evidence="7">
    <location>
        <begin position="264"/>
        <end position="283"/>
    </location>
</feature>
<dbReference type="PROSITE" id="PS50850">
    <property type="entry name" value="MFS"/>
    <property type="match status" value="1"/>
</dbReference>
<dbReference type="Gene3D" id="1.20.1250.20">
    <property type="entry name" value="MFS general substrate transporter like domains"/>
    <property type="match status" value="2"/>
</dbReference>
<keyword evidence="2" id="KW-0813">Transport</keyword>
<keyword evidence="5 7" id="KW-0472">Membrane</keyword>
<gene>
    <name evidence="9" type="ORF">P0Y56_12405</name>
</gene>
<evidence type="ECO:0000256" key="2">
    <source>
        <dbReference type="ARBA" id="ARBA00022448"/>
    </source>
</evidence>
<evidence type="ECO:0000313" key="9">
    <source>
        <dbReference type="EMBL" id="WEK45824.1"/>
    </source>
</evidence>
<dbReference type="InterPro" id="IPR020846">
    <property type="entry name" value="MFS_dom"/>
</dbReference>
<dbReference type="SUPFAM" id="SSF103473">
    <property type="entry name" value="MFS general substrate transporter"/>
    <property type="match status" value="1"/>
</dbReference>
<accession>A0AAJ5X4I6</accession>
<proteinExistence type="predicted"/>
<evidence type="ECO:0000256" key="7">
    <source>
        <dbReference type="SAM" id="Phobius"/>
    </source>
</evidence>
<keyword evidence="3 7" id="KW-0812">Transmembrane</keyword>
<protein>
    <submittedName>
        <fullName evidence="9">MFS transporter</fullName>
    </submittedName>
</protein>
<feature type="region of interest" description="Disordered" evidence="6">
    <location>
        <begin position="1"/>
        <end position="21"/>
    </location>
</feature>
<feature type="transmembrane region" description="Helical" evidence="7">
    <location>
        <begin position="155"/>
        <end position="178"/>
    </location>
</feature>
<dbReference type="InterPro" id="IPR011701">
    <property type="entry name" value="MFS"/>
</dbReference>
<feature type="domain" description="Major facilitator superfamily (MFS) profile" evidence="8">
    <location>
        <begin position="33"/>
        <end position="456"/>
    </location>
</feature>
<dbReference type="EMBL" id="CP119316">
    <property type="protein sequence ID" value="WEK45824.1"/>
    <property type="molecule type" value="Genomic_DNA"/>
</dbReference>
<dbReference type="KEGG" id="acob:P0Y56_12405"/>
<evidence type="ECO:0000256" key="1">
    <source>
        <dbReference type="ARBA" id="ARBA00004141"/>
    </source>
</evidence>
<evidence type="ECO:0000256" key="5">
    <source>
        <dbReference type="ARBA" id="ARBA00023136"/>
    </source>
</evidence>
<feature type="transmembrane region" description="Helical" evidence="7">
    <location>
        <begin position="303"/>
        <end position="327"/>
    </location>
</feature>
<feature type="transmembrane region" description="Helical" evidence="7">
    <location>
        <begin position="362"/>
        <end position="380"/>
    </location>
</feature>
<dbReference type="InterPro" id="IPR036259">
    <property type="entry name" value="MFS_trans_sf"/>
</dbReference>